<dbReference type="KEGG" id="buo:BRPE64_ACDS27770"/>
<gene>
    <name evidence="1" type="ORF">BRPE64_ACDS27770</name>
</gene>
<dbReference type="EMBL" id="AP013058">
    <property type="protein sequence ID" value="BAN24531.1"/>
    <property type="molecule type" value="Genomic_DNA"/>
</dbReference>
<sequence length="40" mass="4281">MQTRTLRCAAASCYRCGLPGVIQSRPNLCTASLHAKASFP</sequence>
<dbReference type="HOGENOM" id="CLU_3286157_0_0_4"/>
<evidence type="ECO:0000313" key="1">
    <source>
        <dbReference type="EMBL" id="BAN24531.1"/>
    </source>
</evidence>
<protein>
    <submittedName>
        <fullName evidence="1">Uncharacterized protein</fullName>
    </submittedName>
</protein>
<dbReference type="PATRIC" id="fig|758793.3.peg.2783"/>
<dbReference type="Proteomes" id="UP000013966">
    <property type="component" value="Chromosome 1"/>
</dbReference>
<accession>R4WYV0</accession>
<evidence type="ECO:0000313" key="2">
    <source>
        <dbReference type="Proteomes" id="UP000013966"/>
    </source>
</evidence>
<reference evidence="1 2" key="1">
    <citation type="journal article" date="2013" name="Genome Announc.">
        <title>Complete Genome Sequence of Burkholderia sp. Strain RPE64, Bacterial Symbiont of the Bean Bug Riptortus pedestris.</title>
        <authorList>
            <person name="Shibata T.F."/>
            <person name="Maeda T."/>
            <person name="Nikoh N."/>
            <person name="Yamaguchi K."/>
            <person name="Oshima K."/>
            <person name="Hattori M."/>
            <person name="Nishiyama T."/>
            <person name="Hasebe M."/>
            <person name="Fukatsu T."/>
            <person name="Kikuchi Y."/>
            <person name="Shigenobu S."/>
        </authorList>
    </citation>
    <scope>NUCLEOTIDE SEQUENCE [LARGE SCALE GENOMIC DNA]</scope>
</reference>
<dbReference type="AlphaFoldDB" id="R4WYV0"/>
<reference evidence="1 2" key="2">
    <citation type="journal article" date="2018" name="Int. J. Syst. Evol. Microbiol.">
        <title>Burkholderia insecticola sp. nov., a gut symbiotic bacterium of the bean bug Riptortus pedestris.</title>
        <authorList>
            <person name="Takeshita K."/>
            <person name="Tamaki H."/>
            <person name="Ohbayashi T."/>
            <person name="Meng X.-Y."/>
            <person name="Sone T."/>
            <person name="Mitani Y."/>
            <person name="Peeters C."/>
            <person name="Kikuchi Y."/>
            <person name="Vandamme P."/>
        </authorList>
    </citation>
    <scope>NUCLEOTIDE SEQUENCE [LARGE SCALE GENOMIC DNA]</scope>
    <source>
        <strain evidence="1">RPE64</strain>
    </source>
</reference>
<keyword evidence="2" id="KW-1185">Reference proteome</keyword>
<proteinExistence type="predicted"/>
<organism evidence="1 2">
    <name type="scientific">Caballeronia insecticola</name>
    <dbReference type="NCBI Taxonomy" id="758793"/>
    <lineage>
        <taxon>Bacteria</taxon>
        <taxon>Pseudomonadati</taxon>
        <taxon>Pseudomonadota</taxon>
        <taxon>Betaproteobacteria</taxon>
        <taxon>Burkholderiales</taxon>
        <taxon>Burkholderiaceae</taxon>
        <taxon>Caballeronia</taxon>
    </lineage>
</organism>
<name>R4WYV0_9BURK</name>